<gene>
    <name evidence="3" type="ORF">SMN809_LOCUS23960</name>
</gene>
<dbReference type="AlphaFoldDB" id="A0A8S2SXT2"/>
<dbReference type="InterPro" id="IPR011990">
    <property type="entry name" value="TPR-like_helical_dom_sf"/>
</dbReference>
<dbReference type="PANTHER" id="PTHR45641:SF19">
    <property type="entry name" value="NEPHROCYSTIN-3"/>
    <property type="match status" value="1"/>
</dbReference>
<comment type="caution">
    <text evidence="3">The sequence shown here is derived from an EMBL/GenBank/DDBJ whole genome shotgun (WGS) entry which is preliminary data.</text>
</comment>
<evidence type="ECO:0000313" key="4">
    <source>
        <dbReference type="Proteomes" id="UP000676336"/>
    </source>
</evidence>
<name>A0A8S2SXT2_9BILA</name>
<dbReference type="Proteomes" id="UP000676336">
    <property type="component" value="Unassembled WGS sequence"/>
</dbReference>
<dbReference type="Pfam" id="PF13424">
    <property type="entry name" value="TPR_12"/>
    <property type="match status" value="1"/>
</dbReference>
<keyword evidence="2" id="KW-0802">TPR repeat</keyword>
<protein>
    <recommendedName>
        <fullName evidence="5">Kinesin light chain</fullName>
    </recommendedName>
</protein>
<reference evidence="3" key="1">
    <citation type="submission" date="2021-02" db="EMBL/GenBank/DDBJ databases">
        <authorList>
            <person name="Nowell W R."/>
        </authorList>
    </citation>
    <scope>NUCLEOTIDE SEQUENCE</scope>
</reference>
<sequence>SKHYYGDEHPSIGIYLTNIGDIYRKQSDFKTAEGTYKEAITALEKAFGPNHIEVAEVLNSMGLVLKKRADYDGAQSHYERAIRIVHS</sequence>
<evidence type="ECO:0000256" key="1">
    <source>
        <dbReference type="ARBA" id="ARBA00022737"/>
    </source>
</evidence>
<evidence type="ECO:0000313" key="3">
    <source>
        <dbReference type="EMBL" id="CAF4250142.1"/>
    </source>
</evidence>
<dbReference type="EMBL" id="CAJOBI010026888">
    <property type="protein sequence ID" value="CAF4250142.1"/>
    <property type="molecule type" value="Genomic_DNA"/>
</dbReference>
<proteinExistence type="predicted"/>
<accession>A0A8S2SXT2</accession>
<feature type="non-terminal residue" evidence="3">
    <location>
        <position position="1"/>
    </location>
</feature>
<dbReference type="SMART" id="SM00028">
    <property type="entry name" value="TPR"/>
    <property type="match status" value="2"/>
</dbReference>
<dbReference type="SUPFAM" id="SSF48452">
    <property type="entry name" value="TPR-like"/>
    <property type="match status" value="1"/>
</dbReference>
<evidence type="ECO:0000256" key="2">
    <source>
        <dbReference type="ARBA" id="ARBA00022803"/>
    </source>
</evidence>
<keyword evidence="1" id="KW-0677">Repeat</keyword>
<dbReference type="Gene3D" id="1.25.40.10">
    <property type="entry name" value="Tetratricopeptide repeat domain"/>
    <property type="match status" value="1"/>
</dbReference>
<dbReference type="PANTHER" id="PTHR45641">
    <property type="entry name" value="TETRATRICOPEPTIDE REPEAT PROTEIN (AFU_ORTHOLOGUE AFUA_6G03870)"/>
    <property type="match status" value="1"/>
</dbReference>
<evidence type="ECO:0008006" key="5">
    <source>
        <dbReference type="Google" id="ProtNLM"/>
    </source>
</evidence>
<dbReference type="InterPro" id="IPR019734">
    <property type="entry name" value="TPR_rpt"/>
</dbReference>
<organism evidence="3 4">
    <name type="scientific">Rotaria magnacalcarata</name>
    <dbReference type="NCBI Taxonomy" id="392030"/>
    <lineage>
        <taxon>Eukaryota</taxon>
        <taxon>Metazoa</taxon>
        <taxon>Spiralia</taxon>
        <taxon>Gnathifera</taxon>
        <taxon>Rotifera</taxon>
        <taxon>Eurotatoria</taxon>
        <taxon>Bdelloidea</taxon>
        <taxon>Philodinida</taxon>
        <taxon>Philodinidae</taxon>
        <taxon>Rotaria</taxon>
    </lineage>
</organism>
<feature type="non-terminal residue" evidence="3">
    <location>
        <position position="87"/>
    </location>
</feature>
<dbReference type="PROSITE" id="PS50293">
    <property type="entry name" value="TPR_REGION"/>
    <property type="match status" value="1"/>
</dbReference>